<proteinExistence type="predicted"/>
<name>A0A1X0WJA1_9GAMM</name>
<evidence type="ECO:0000313" key="5">
    <source>
        <dbReference type="EMBL" id="ORJ26829.1"/>
    </source>
</evidence>
<keyword evidence="1" id="KW-0678">Repressor</keyword>
<evidence type="ECO:0000256" key="1">
    <source>
        <dbReference type="ARBA" id="ARBA00022491"/>
    </source>
</evidence>
<dbReference type="RefSeq" id="WP_225741454.1">
    <property type="nucleotide sequence ID" value="NZ_CAUQAZ010000106.1"/>
</dbReference>
<evidence type="ECO:0000256" key="3">
    <source>
        <dbReference type="ARBA" id="ARBA00023163"/>
    </source>
</evidence>
<dbReference type="Gene3D" id="1.10.357.10">
    <property type="entry name" value="Tetracycline Repressor, domain 2"/>
    <property type="match status" value="1"/>
</dbReference>
<dbReference type="InterPro" id="IPR013572">
    <property type="entry name" value="Tscrpt_reg_MAATS_C"/>
</dbReference>
<sequence>MKILFHKCEFVGEMCSVHDARRAPTVRCAYMTEMMESWLFMPESNDLHNQVSQFIDTYIEMLRLCPRLIKGN</sequence>
<protein>
    <recommendedName>
        <fullName evidence="4">Transcription regulator MAATS C-terminal domain-containing protein</fullName>
    </recommendedName>
</protein>
<comment type="caution">
    <text evidence="5">The sequence shown here is derived from an EMBL/GenBank/DDBJ whole genome shotgun (WGS) entry which is preliminary data.</text>
</comment>
<evidence type="ECO:0000313" key="6">
    <source>
        <dbReference type="Proteomes" id="UP000192536"/>
    </source>
</evidence>
<dbReference type="GeneID" id="93567243"/>
<evidence type="ECO:0000256" key="2">
    <source>
        <dbReference type="ARBA" id="ARBA00023015"/>
    </source>
</evidence>
<reference evidence="5 6" key="1">
    <citation type="journal article" date="2017" name="Int. J. Syst. Evol. Microbiol.">
        <title>Rouxiella badensis sp. nov. and Rouxiella silvae sp. nov. isolated from peat bog soil in Germany and emendation of the genus description.</title>
        <authorList>
            <person name="Le Fleche-Mateos A."/>
            <person name="Kugler J.H."/>
            <person name="Hansen S.H."/>
            <person name="Syldatk C."/>
            <person name="Hausmann R."/>
            <person name="Lomprez F."/>
            <person name="Vandenbogaert M."/>
            <person name="Manuguerra J.C."/>
            <person name="Grimont P.A."/>
        </authorList>
    </citation>
    <scope>NUCLEOTIDE SEQUENCE [LARGE SCALE GENOMIC DNA]</scope>
    <source>
        <strain evidence="5 6">DSM 100043</strain>
    </source>
</reference>
<dbReference type="Proteomes" id="UP000192536">
    <property type="component" value="Unassembled WGS sequence"/>
</dbReference>
<dbReference type="GO" id="GO:0003677">
    <property type="term" value="F:DNA binding"/>
    <property type="evidence" value="ECO:0007669"/>
    <property type="project" value="InterPro"/>
</dbReference>
<feature type="domain" description="Transcription regulator MAATS C-terminal" evidence="4">
    <location>
        <begin position="28"/>
        <end position="63"/>
    </location>
</feature>
<gene>
    <name evidence="5" type="ORF">BS640_03625</name>
</gene>
<dbReference type="EMBL" id="MRWE01000004">
    <property type="protein sequence ID" value="ORJ26829.1"/>
    <property type="molecule type" value="Genomic_DNA"/>
</dbReference>
<keyword evidence="3" id="KW-0804">Transcription</keyword>
<dbReference type="STRING" id="1646377.BS640_03625"/>
<dbReference type="Pfam" id="PF08361">
    <property type="entry name" value="TetR_C_2"/>
    <property type="match status" value="2"/>
</dbReference>
<accession>A0A1X0WJA1</accession>
<dbReference type="AlphaFoldDB" id="A0A1X0WJA1"/>
<evidence type="ECO:0000259" key="4">
    <source>
        <dbReference type="Pfam" id="PF08361"/>
    </source>
</evidence>
<organism evidence="5 6">
    <name type="scientific">Rouxiella badensis</name>
    <dbReference type="NCBI Taxonomy" id="1646377"/>
    <lineage>
        <taxon>Bacteria</taxon>
        <taxon>Pseudomonadati</taxon>
        <taxon>Pseudomonadota</taxon>
        <taxon>Gammaproteobacteria</taxon>
        <taxon>Enterobacterales</taxon>
        <taxon>Yersiniaceae</taxon>
        <taxon>Rouxiella</taxon>
    </lineage>
</organism>
<keyword evidence="6" id="KW-1185">Reference proteome</keyword>
<keyword evidence="2" id="KW-0805">Transcription regulation</keyword>
<feature type="domain" description="Transcription regulator MAATS C-terminal" evidence="4">
    <location>
        <begin position="1"/>
        <end position="23"/>
    </location>
</feature>